<dbReference type="AlphaFoldDB" id="A0A420XS57"/>
<proteinExistence type="predicted"/>
<feature type="region of interest" description="Disordered" evidence="1">
    <location>
        <begin position="190"/>
        <end position="211"/>
    </location>
</feature>
<comment type="caution">
    <text evidence="3">The sequence shown here is derived from an EMBL/GenBank/DDBJ whole genome shotgun (WGS) entry which is preliminary data.</text>
</comment>
<sequence>MSTRWKVGGAVVAVLAISLTTAYATAEPRGAAVLPHPKTVGIAGRPGSVVAYASAPEGASWVPHSSVLRLADGSYVAAAPQPRTGFATPDPSADDAARIAALAEARSQQAWLAAGHVPGDPGLRPMAERALLDLRLLTAADGAVVAAPYGIWSYVWPRDSASVAAAYAVTAHLPEAVSVLRWVASQQRDDGTWAARTRPDGSGPPDDRPDQLDAGGWFSWAVWFVAAEQSRSGDRRGAEATLRELGPQVLLAARAVDARVDDDGMPGTTPDYWENDVSGPTLGTAAVLLSGMRAAADVARRLGQQSPASEVASRLEGALTEHWLVSPSRYADGEGGADAALAWAGPPFSPAGADRLQLLRAAETALRAPNGGLRPGERFKDAQTSWTPETAAFALAHAALGDRDGALAQLRWLDAHRTALGALPEKVDSTGRPVSVAPLAWTDATVLLALTALERPLPVP</sequence>
<feature type="signal peptide" evidence="2">
    <location>
        <begin position="1"/>
        <end position="26"/>
    </location>
</feature>
<dbReference type="GO" id="GO:0004553">
    <property type="term" value="F:hydrolase activity, hydrolyzing O-glycosyl compounds"/>
    <property type="evidence" value="ECO:0007669"/>
    <property type="project" value="TreeGrafter"/>
</dbReference>
<keyword evidence="4" id="KW-1185">Reference proteome</keyword>
<organism evidence="3 4">
    <name type="scientific">Motilibacter peucedani</name>
    <dbReference type="NCBI Taxonomy" id="598650"/>
    <lineage>
        <taxon>Bacteria</taxon>
        <taxon>Bacillati</taxon>
        <taxon>Actinomycetota</taxon>
        <taxon>Actinomycetes</taxon>
        <taxon>Motilibacterales</taxon>
        <taxon>Motilibacteraceae</taxon>
        <taxon>Motilibacter</taxon>
    </lineage>
</organism>
<evidence type="ECO:0008006" key="5">
    <source>
        <dbReference type="Google" id="ProtNLM"/>
    </source>
</evidence>
<reference evidence="3 4" key="1">
    <citation type="submission" date="2018-10" db="EMBL/GenBank/DDBJ databases">
        <title>Genomic Encyclopedia of Archaeal and Bacterial Type Strains, Phase II (KMG-II): from individual species to whole genera.</title>
        <authorList>
            <person name="Goeker M."/>
        </authorList>
    </citation>
    <scope>NUCLEOTIDE SEQUENCE [LARGE SCALE GENOMIC DNA]</scope>
    <source>
        <strain evidence="3 4">RP-AC37</strain>
    </source>
</reference>
<evidence type="ECO:0000256" key="1">
    <source>
        <dbReference type="SAM" id="MobiDB-lite"/>
    </source>
</evidence>
<dbReference type="OrthoDB" id="3806982at2"/>
<gene>
    <name evidence="3" type="ORF">CLV35_1416</name>
</gene>
<feature type="chain" id="PRO_5038640372" description="GH15 family glucan-1,4-alpha-glucosidase" evidence="2">
    <location>
        <begin position="27"/>
        <end position="460"/>
    </location>
</feature>
<dbReference type="PANTHER" id="PTHR31616">
    <property type="entry name" value="TREHALASE"/>
    <property type="match status" value="1"/>
</dbReference>
<protein>
    <recommendedName>
        <fullName evidence="5">GH15 family glucan-1,4-alpha-glucosidase</fullName>
    </recommendedName>
</protein>
<accession>A0A420XS57</accession>
<dbReference type="Proteomes" id="UP000281955">
    <property type="component" value="Unassembled WGS sequence"/>
</dbReference>
<evidence type="ECO:0000313" key="3">
    <source>
        <dbReference type="EMBL" id="RKS77718.1"/>
    </source>
</evidence>
<dbReference type="InParanoid" id="A0A420XS57"/>
<evidence type="ECO:0000313" key="4">
    <source>
        <dbReference type="Proteomes" id="UP000281955"/>
    </source>
</evidence>
<dbReference type="EMBL" id="RBWV01000010">
    <property type="protein sequence ID" value="RKS77718.1"/>
    <property type="molecule type" value="Genomic_DNA"/>
</dbReference>
<dbReference type="PANTHER" id="PTHR31616:SF0">
    <property type="entry name" value="GLUCAN 1,4-ALPHA-GLUCOSIDASE"/>
    <property type="match status" value="1"/>
</dbReference>
<keyword evidence="2" id="KW-0732">Signal</keyword>
<dbReference type="RefSeq" id="WP_121192723.1">
    <property type="nucleotide sequence ID" value="NZ_RBWV01000010.1"/>
</dbReference>
<dbReference type="InterPro" id="IPR008928">
    <property type="entry name" value="6-hairpin_glycosidase_sf"/>
</dbReference>
<dbReference type="InterPro" id="IPR012341">
    <property type="entry name" value="6hp_glycosidase-like_sf"/>
</dbReference>
<dbReference type="GO" id="GO:0005975">
    <property type="term" value="P:carbohydrate metabolic process"/>
    <property type="evidence" value="ECO:0007669"/>
    <property type="project" value="InterPro"/>
</dbReference>
<dbReference type="SUPFAM" id="SSF48208">
    <property type="entry name" value="Six-hairpin glycosidases"/>
    <property type="match status" value="1"/>
</dbReference>
<dbReference type="Gene3D" id="1.50.10.10">
    <property type="match status" value="1"/>
</dbReference>
<evidence type="ECO:0000256" key="2">
    <source>
        <dbReference type="SAM" id="SignalP"/>
    </source>
</evidence>
<name>A0A420XS57_9ACTN</name>